<accession>A0A4Z2HRH2</accession>
<gene>
    <name evidence="1" type="ORF">EYF80_022337</name>
</gene>
<comment type="caution">
    <text evidence="1">The sequence shown here is derived from an EMBL/GenBank/DDBJ whole genome shotgun (WGS) entry which is preliminary data.</text>
</comment>
<dbReference type="EMBL" id="SRLO01000204">
    <property type="protein sequence ID" value="TNN67392.1"/>
    <property type="molecule type" value="Genomic_DNA"/>
</dbReference>
<dbReference type="AlphaFoldDB" id="A0A4Z2HRH2"/>
<dbReference type="Proteomes" id="UP000314294">
    <property type="component" value="Unassembled WGS sequence"/>
</dbReference>
<keyword evidence="2" id="KW-1185">Reference proteome</keyword>
<name>A0A4Z2HRH2_9TELE</name>
<reference evidence="1 2" key="1">
    <citation type="submission" date="2019-03" db="EMBL/GenBank/DDBJ databases">
        <title>First draft genome of Liparis tanakae, snailfish: a comprehensive survey of snailfish specific genes.</title>
        <authorList>
            <person name="Kim W."/>
            <person name="Song I."/>
            <person name="Jeong J.-H."/>
            <person name="Kim D."/>
            <person name="Kim S."/>
            <person name="Ryu S."/>
            <person name="Song J.Y."/>
            <person name="Lee S.K."/>
        </authorList>
    </citation>
    <scope>NUCLEOTIDE SEQUENCE [LARGE SCALE GENOMIC DNA]</scope>
    <source>
        <tissue evidence="1">Muscle</tissue>
    </source>
</reference>
<proteinExistence type="predicted"/>
<sequence length="313" mass="35310">MTTGTRKMPTVIQVTYALAPHGSMKCAQQSDTLEPFLISLREKMKYCGVLSARLHIHRVADGDVAVQGHHHHHVGGREHAHHLEVLDDPAEEVGAVEAEGDLPAELRQHLEEGDHQVRQAEVFDEEVHPGHLLLGVVHRQQDAHVADHGHHEGDGQHHDLDLSHLLVTRVRVGCVRVRADVPGRFHRRVTRGTGEQRLVPFAQEHRIMFTGETSGTEHEDTLFIILNMRTYSHRPISTFFNHDDYFSFDILSWVRVSSCGLVTTSNLLVMKLNKGLEAKRERYSDNSSRKKVERLALADDSCALYEVSRGTES</sequence>
<evidence type="ECO:0000313" key="1">
    <source>
        <dbReference type="EMBL" id="TNN67392.1"/>
    </source>
</evidence>
<organism evidence="1 2">
    <name type="scientific">Liparis tanakae</name>
    <name type="common">Tanaka's snailfish</name>
    <dbReference type="NCBI Taxonomy" id="230148"/>
    <lineage>
        <taxon>Eukaryota</taxon>
        <taxon>Metazoa</taxon>
        <taxon>Chordata</taxon>
        <taxon>Craniata</taxon>
        <taxon>Vertebrata</taxon>
        <taxon>Euteleostomi</taxon>
        <taxon>Actinopterygii</taxon>
        <taxon>Neopterygii</taxon>
        <taxon>Teleostei</taxon>
        <taxon>Neoteleostei</taxon>
        <taxon>Acanthomorphata</taxon>
        <taxon>Eupercaria</taxon>
        <taxon>Perciformes</taxon>
        <taxon>Cottioidei</taxon>
        <taxon>Cottales</taxon>
        <taxon>Liparidae</taxon>
        <taxon>Liparis</taxon>
    </lineage>
</organism>
<protein>
    <submittedName>
        <fullName evidence="1">Uncharacterized protein</fullName>
    </submittedName>
</protein>
<evidence type="ECO:0000313" key="2">
    <source>
        <dbReference type="Proteomes" id="UP000314294"/>
    </source>
</evidence>